<dbReference type="PANTHER" id="PTHR43673">
    <property type="entry name" value="NAD(P)H NITROREDUCTASE YDGI-RELATED"/>
    <property type="match status" value="1"/>
</dbReference>
<evidence type="ECO:0000256" key="3">
    <source>
        <dbReference type="ARBA" id="ARBA00022630"/>
    </source>
</evidence>
<dbReference type="Gene3D" id="3.40.109.10">
    <property type="entry name" value="NADH Oxidase"/>
    <property type="match status" value="1"/>
</dbReference>
<evidence type="ECO:0000313" key="7">
    <source>
        <dbReference type="EMBL" id="VXD12012.1"/>
    </source>
</evidence>
<proteinExistence type="inferred from homology"/>
<dbReference type="AlphaFoldDB" id="A0A7Z9BML3"/>
<gene>
    <name evidence="7" type="ORF">PL9631_1040119</name>
</gene>
<evidence type="ECO:0000256" key="2">
    <source>
        <dbReference type="ARBA" id="ARBA00007118"/>
    </source>
</evidence>
<comment type="similarity">
    <text evidence="2">Belongs to the nitroreductase family.</text>
</comment>
<dbReference type="GO" id="GO:0016491">
    <property type="term" value="F:oxidoreductase activity"/>
    <property type="evidence" value="ECO:0007669"/>
    <property type="project" value="UniProtKB-KW"/>
</dbReference>
<dbReference type="PANTHER" id="PTHR43673:SF2">
    <property type="entry name" value="NITROREDUCTASE"/>
    <property type="match status" value="1"/>
</dbReference>
<reference evidence="7" key="1">
    <citation type="submission" date="2019-10" db="EMBL/GenBank/DDBJ databases">
        <authorList>
            <consortium name="Genoscope - CEA"/>
            <person name="William W."/>
        </authorList>
    </citation>
    <scope>NUCLEOTIDE SEQUENCE [LARGE SCALE GENOMIC DNA]</scope>
    <source>
        <strain evidence="7">BBR_PRJEB10994</strain>
    </source>
</reference>
<dbReference type="EMBL" id="CZCS02000007">
    <property type="protein sequence ID" value="VXD12012.1"/>
    <property type="molecule type" value="Genomic_DNA"/>
</dbReference>
<keyword evidence="5" id="KW-0560">Oxidoreductase</keyword>
<comment type="caution">
    <text evidence="7">The sequence shown here is derived from an EMBL/GenBank/DDBJ whole genome shotgun (WGS) entry which is preliminary data.</text>
</comment>
<dbReference type="RefSeq" id="WP_083623579.1">
    <property type="nucleotide sequence ID" value="NZ_LR735026.1"/>
</dbReference>
<dbReference type="Pfam" id="PF00881">
    <property type="entry name" value="Nitroreductase"/>
    <property type="match status" value="1"/>
</dbReference>
<evidence type="ECO:0000256" key="1">
    <source>
        <dbReference type="ARBA" id="ARBA00001917"/>
    </source>
</evidence>
<keyword evidence="4" id="KW-0288">FMN</keyword>
<keyword evidence="3" id="KW-0285">Flavoprotein</keyword>
<dbReference type="OrthoDB" id="9782629at2"/>
<name>A0A7Z9BML3_9CYAN</name>
<sequence>MEPSINLRYAIEQRRAVRAFQPTPIPTVIFSEILRLGMRAPSGFNLQPWRFIILQSPKSKEKLKACAFNQRQVTEAPVVLICCSDRRVVEPEYIESVIQLGREQGSINDIYADYIRTAIPQAFEKHPSFESIETWTNRQAMLAVAHIMIVAQTYGVDTCPMEGFIGAQVKAQFNIPEAVDVCCLLALGYATEPFKNYGGRFAVEQLCYGESYGGVWEG</sequence>
<dbReference type="InterPro" id="IPR029479">
    <property type="entry name" value="Nitroreductase"/>
</dbReference>
<evidence type="ECO:0000259" key="6">
    <source>
        <dbReference type="Pfam" id="PF00881"/>
    </source>
</evidence>
<accession>A0A7Z9BML3</accession>
<evidence type="ECO:0000256" key="5">
    <source>
        <dbReference type="ARBA" id="ARBA00023002"/>
    </source>
</evidence>
<evidence type="ECO:0000256" key="4">
    <source>
        <dbReference type="ARBA" id="ARBA00022643"/>
    </source>
</evidence>
<organism evidence="7 8">
    <name type="scientific">Planktothrix paucivesiculata PCC 9631</name>
    <dbReference type="NCBI Taxonomy" id="671071"/>
    <lineage>
        <taxon>Bacteria</taxon>
        <taxon>Bacillati</taxon>
        <taxon>Cyanobacteriota</taxon>
        <taxon>Cyanophyceae</taxon>
        <taxon>Oscillatoriophycideae</taxon>
        <taxon>Oscillatoriales</taxon>
        <taxon>Microcoleaceae</taxon>
        <taxon>Planktothrix</taxon>
    </lineage>
</organism>
<keyword evidence="8" id="KW-1185">Reference proteome</keyword>
<comment type="cofactor">
    <cofactor evidence="1">
        <name>FMN</name>
        <dbReference type="ChEBI" id="CHEBI:58210"/>
    </cofactor>
</comment>
<evidence type="ECO:0000313" key="8">
    <source>
        <dbReference type="Proteomes" id="UP000182190"/>
    </source>
</evidence>
<dbReference type="Proteomes" id="UP000182190">
    <property type="component" value="Unassembled WGS sequence"/>
</dbReference>
<dbReference type="InterPro" id="IPR000415">
    <property type="entry name" value="Nitroreductase-like"/>
</dbReference>
<protein>
    <submittedName>
        <fullName evidence="7">NADH dehydrogenase</fullName>
    </submittedName>
</protein>
<feature type="domain" description="Nitroreductase" evidence="6">
    <location>
        <begin position="11"/>
        <end position="189"/>
    </location>
</feature>
<dbReference type="SUPFAM" id="SSF55469">
    <property type="entry name" value="FMN-dependent nitroreductase-like"/>
    <property type="match status" value="1"/>
</dbReference>